<evidence type="ECO:0000313" key="4">
    <source>
        <dbReference type="Proteomes" id="UP000015106"/>
    </source>
</evidence>
<evidence type="ECO:0000256" key="1">
    <source>
        <dbReference type="SAM" id="MobiDB-lite"/>
    </source>
</evidence>
<name>A0A8R7V8X9_TRIUA</name>
<reference evidence="3" key="3">
    <citation type="submission" date="2022-06" db="UniProtKB">
        <authorList>
            <consortium name="EnsemblPlants"/>
        </authorList>
    </citation>
    <scope>IDENTIFICATION</scope>
</reference>
<keyword evidence="2" id="KW-0812">Transmembrane</keyword>
<keyword evidence="2" id="KW-1133">Transmembrane helix</keyword>
<reference evidence="3" key="2">
    <citation type="submission" date="2018-03" db="EMBL/GenBank/DDBJ databases">
        <title>The Triticum urartu genome reveals the dynamic nature of wheat genome evolution.</title>
        <authorList>
            <person name="Ling H."/>
            <person name="Ma B."/>
            <person name="Shi X."/>
            <person name="Liu H."/>
            <person name="Dong L."/>
            <person name="Sun H."/>
            <person name="Cao Y."/>
            <person name="Gao Q."/>
            <person name="Zheng S."/>
            <person name="Li Y."/>
            <person name="Yu Y."/>
            <person name="Du H."/>
            <person name="Qi M."/>
            <person name="Li Y."/>
            <person name="Yu H."/>
            <person name="Cui Y."/>
            <person name="Wang N."/>
            <person name="Chen C."/>
            <person name="Wu H."/>
            <person name="Zhao Y."/>
            <person name="Zhang J."/>
            <person name="Li Y."/>
            <person name="Zhou W."/>
            <person name="Zhang B."/>
            <person name="Hu W."/>
            <person name="Eijk M."/>
            <person name="Tang J."/>
            <person name="Witsenboer H."/>
            <person name="Zhao S."/>
            <person name="Li Z."/>
            <person name="Zhang A."/>
            <person name="Wang D."/>
            <person name="Liang C."/>
        </authorList>
    </citation>
    <scope>NUCLEOTIDE SEQUENCE [LARGE SCALE GENOMIC DNA]</scope>
    <source>
        <strain evidence="3">cv. G1812</strain>
    </source>
</reference>
<proteinExistence type="predicted"/>
<dbReference type="AlphaFoldDB" id="A0A8R7V8X9"/>
<sequence length="150" mass="17005">FSATGLWGHKVVLEIWWFFFRIFTCTSNVAERLRILEAVPVSDWRFGSKPPYLQYYFMSPWTRVSLLGIQLILLVFFINGSLLVLPAAAAYYNASAPAAARVYLPFGKSGIYLPPGKSGNLNVFGGPRTATPHPHANQPERIPRRRERKH</sequence>
<evidence type="ECO:0000313" key="3">
    <source>
        <dbReference type="EnsemblPlants" id="TuG1812G0700004005.01.T01"/>
    </source>
</evidence>
<dbReference type="EnsemblPlants" id="TuG1812G0700004005.01.T01">
    <property type="protein sequence ID" value="TuG1812G0700004005.01.T01"/>
    <property type="gene ID" value="TuG1812G0700004005.01"/>
</dbReference>
<keyword evidence="2" id="KW-0472">Membrane</keyword>
<feature type="transmembrane region" description="Helical" evidence="2">
    <location>
        <begin position="67"/>
        <end position="92"/>
    </location>
</feature>
<dbReference type="Proteomes" id="UP000015106">
    <property type="component" value="Chromosome 7"/>
</dbReference>
<reference evidence="4" key="1">
    <citation type="journal article" date="2013" name="Nature">
        <title>Draft genome of the wheat A-genome progenitor Triticum urartu.</title>
        <authorList>
            <person name="Ling H.Q."/>
            <person name="Zhao S."/>
            <person name="Liu D."/>
            <person name="Wang J."/>
            <person name="Sun H."/>
            <person name="Zhang C."/>
            <person name="Fan H."/>
            <person name="Li D."/>
            <person name="Dong L."/>
            <person name="Tao Y."/>
            <person name="Gao C."/>
            <person name="Wu H."/>
            <person name="Li Y."/>
            <person name="Cui Y."/>
            <person name="Guo X."/>
            <person name="Zheng S."/>
            <person name="Wang B."/>
            <person name="Yu K."/>
            <person name="Liang Q."/>
            <person name="Yang W."/>
            <person name="Lou X."/>
            <person name="Chen J."/>
            <person name="Feng M."/>
            <person name="Jian J."/>
            <person name="Zhang X."/>
            <person name="Luo G."/>
            <person name="Jiang Y."/>
            <person name="Liu J."/>
            <person name="Wang Z."/>
            <person name="Sha Y."/>
            <person name="Zhang B."/>
            <person name="Wu H."/>
            <person name="Tang D."/>
            <person name="Shen Q."/>
            <person name="Xue P."/>
            <person name="Zou S."/>
            <person name="Wang X."/>
            <person name="Liu X."/>
            <person name="Wang F."/>
            <person name="Yang Y."/>
            <person name="An X."/>
            <person name="Dong Z."/>
            <person name="Zhang K."/>
            <person name="Zhang X."/>
            <person name="Luo M.C."/>
            <person name="Dvorak J."/>
            <person name="Tong Y."/>
            <person name="Wang J."/>
            <person name="Yang H."/>
            <person name="Li Z."/>
            <person name="Wang D."/>
            <person name="Zhang A."/>
            <person name="Wang J."/>
        </authorList>
    </citation>
    <scope>NUCLEOTIDE SEQUENCE</scope>
    <source>
        <strain evidence="4">cv. G1812</strain>
    </source>
</reference>
<evidence type="ECO:0000256" key="2">
    <source>
        <dbReference type="SAM" id="Phobius"/>
    </source>
</evidence>
<protein>
    <submittedName>
        <fullName evidence="3">Uncharacterized protein</fullName>
    </submittedName>
</protein>
<accession>A0A8R7V8X9</accession>
<keyword evidence="4" id="KW-1185">Reference proteome</keyword>
<feature type="region of interest" description="Disordered" evidence="1">
    <location>
        <begin position="123"/>
        <end position="150"/>
    </location>
</feature>
<organism evidence="3 4">
    <name type="scientific">Triticum urartu</name>
    <name type="common">Red wild einkorn</name>
    <name type="synonym">Crithodium urartu</name>
    <dbReference type="NCBI Taxonomy" id="4572"/>
    <lineage>
        <taxon>Eukaryota</taxon>
        <taxon>Viridiplantae</taxon>
        <taxon>Streptophyta</taxon>
        <taxon>Embryophyta</taxon>
        <taxon>Tracheophyta</taxon>
        <taxon>Spermatophyta</taxon>
        <taxon>Magnoliopsida</taxon>
        <taxon>Liliopsida</taxon>
        <taxon>Poales</taxon>
        <taxon>Poaceae</taxon>
        <taxon>BOP clade</taxon>
        <taxon>Pooideae</taxon>
        <taxon>Triticodae</taxon>
        <taxon>Triticeae</taxon>
        <taxon>Triticinae</taxon>
        <taxon>Triticum</taxon>
    </lineage>
</organism>
<dbReference type="Gramene" id="TuG1812G0700004005.01.T01">
    <property type="protein sequence ID" value="TuG1812G0700004005.01.T01"/>
    <property type="gene ID" value="TuG1812G0700004005.01"/>
</dbReference>